<dbReference type="InterPro" id="IPR038665">
    <property type="entry name" value="Voltage-dep_anion_channel_sf"/>
</dbReference>
<keyword evidence="5 8" id="KW-0812">Transmembrane</keyword>
<reference evidence="9 10" key="1">
    <citation type="submission" date="2016-12" db="EMBL/GenBank/DDBJ databases">
        <title>The new phylogeny of genus Mycobacterium.</title>
        <authorList>
            <person name="Tortoli E."/>
            <person name="Trovato A."/>
            <person name="Cirillo D.M."/>
        </authorList>
    </citation>
    <scope>NUCLEOTIDE SEQUENCE [LARGE SCALE GENOMIC DNA]</scope>
    <source>
        <strain evidence="9 10">DSM 44223</strain>
    </source>
</reference>
<dbReference type="InterPro" id="IPR051629">
    <property type="entry name" value="Sulfite_efflux_TDT"/>
</dbReference>
<feature type="transmembrane region" description="Helical" evidence="8">
    <location>
        <begin position="94"/>
        <end position="112"/>
    </location>
</feature>
<comment type="caution">
    <text evidence="9">The sequence shown here is derived from an EMBL/GenBank/DDBJ whole genome shotgun (WGS) entry which is preliminary data.</text>
</comment>
<feature type="transmembrane region" description="Helical" evidence="8">
    <location>
        <begin position="193"/>
        <end position="221"/>
    </location>
</feature>
<feature type="transmembrane region" description="Helical" evidence="8">
    <location>
        <begin position="331"/>
        <end position="352"/>
    </location>
</feature>
<evidence type="ECO:0000256" key="4">
    <source>
        <dbReference type="ARBA" id="ARBA00022475"/>
    </source>
</evidence>
<keyword evidence="3" id="KW-0813">Transport</keyword>
<feature type="transmembrane region" description="Helical" evidence="8">
    <location>
        <begin position="233"/>
        <end position="256"/>
    </location>
</feature>
<dbReference type="Gene3D" id="1.50.10.150">
    <property type="entry name" value="Voltage-dependent anion channel"/>
    <property type="match status" value="1"/>
</dbReference>
<feature type="transmembrane region" description="Helical" evidence="8">
    <location>
        <begin position="303"/>
        <end position="325"/>
    </location>
</feature>
<feature type="transmembrane region" description="Helical" evidence="8">
    <location>
        <begin position="21"/>
        <end position="43"/>
    </location>
</feature>
<name>A0A1X0IL19_MYCRH</name>
<dbReference type="PANTHER" id="PTHR31686:SF1">
    <property type="entry name" value="SULFITE EFFLUX PUMP SSU1"/>
    <property type="match status" value="1"/>
</dbReference>
<dbReference type="CDD" id="cd09320">
    <property type="entry name" value="TDT_like_2"/>
    <property type="match status" value="1"/>
</dbReference>
<comment type="subcellular location">
    <subcellularLocation>
        <location evidence="1">Cell membrane</location>
        <topology evidence="1">Multi-pass membrane protein</topology>
    </subcellularLocation>
</comment>
<dbReference type="OrthoDB" id="958273at2"/>
<comment type="similarity">
    <text evidence="2">Belongs to the tellurite-resistance/dicarboxylate transporter (TDT) family.</text>
</comment>
<evidence type="ECO:0000256" key="8">
    <source>
        <dbReference type="SAM" id="Phobius"/>
    </source>
</evidence>
<organism evidence="9 10">
    <name type="scientific">Mycolicibacterium rhodesiae</name>
    <name type="common">Mycobacterium rhodesiae</name>
    <dbReference type="NCBI Taxonomy" id="36814"/>
    <lineage>
        <taxon>Bacteria</taxon>
        <taxon>Bacillati</taxon>
        <taxon>Actinomycetota</taxon>
        <taxon>Actinomycetes</taxon>
        <taxon>Mycobacteriales</taxon>
        <taxon>Mycobacteriaceae</taxon>
        <taxon>Mycolicibacterium</taxon>
    </lineage>
</organism>
<feature type="transmembrane region" description="Helical" evidence="8">
    <location>
        <begin position="55"/>
        <end position="73"/>
    </location>
</feature>
<dbReference type="Pfam" id="PF03595">
    <property type="entry name" value="SLAC1"/>
    <property type="match status" value="1"/>
</dbReference>
<keyword evidence="4" id="KW-1003">Cell membrane</keyword>
<dbReference type="InterPro" id="IPR004695">
    <property type="entry name" value="SLAC1/Mae1/Ssu1/TehA"/>
</dbReference>
<dbReference type="GO" id="GO:0005886">
    <property type="term" value="C:plasma membrane"/>
    <property type="evidence" value="ECO:0007669"/>
    <property type="project" value="UniProtKB-SubCell"/>
</dbReference>
<keyword evidence="7 8" id="KW-0472">Membrane</keyword>
<evidence type="ECO:0000256" key="5">
    <source>
        <dbReference type="ARBA" id="ARBA00022692"/>
    </source>
</evidence>
<dbReference type="AlphaFoldDB" id="A0A1X0IL19"/>
<evidence type="ECO:0000256" key="3">
    <source>
        <dbReference type="ARBA" id="ARBA00022448"/>
    </source>
</evidence>
<keyword evidence="6 8" id="KW-1133">Transmembrane helix</keyword>
<sequence>MPYRLLLMATPQTRVEVLGNIGPNWFASVMGTGIVATAGATLPLQFPGLRGFTEVVWVIAAVLLVVLIAIVGLHWLRHPTVARTHARNPQMAHFYGAAPMALLTVGTGAVLIGRDLIGERLAVDLDWVLWTAGTVGGLFTAVSIPFLMFTQHNVEPDAAFGGWLMPVVPPMVSAAAGALLIPHMAPGAGRTTMLYGCYAMFGLSLVAAFIIITLIWSRLALYGTSGTARVPTLWIVLGPLGQSITAAGLLGHVAALAVEHGLAESLNAFAVIFGVPVWGFAILWIALAASLTIRTLRRGMPFALTWWSLTFPVGTFVTGTTQLAVHTNLPAFKVAAVIAYAALLSTWLLVAVRTARGSLRGNLLNPPPGGGPIRAQKDPAR</sequence>
<feature type="transmembrane region" description="Helical" evidence="8">
    <location>
        <begin position="127"/>
        <end position="148"/>
    </location>
</feature>
<evidence type="ECO:0000256" key="6">
    <source>
        <dbReference type="ARBA" id="ARBA00022989"/>
    </source>
</evidence>
<evidence type="ECO:0000256" key="2">
    <source>
        <dbReference type="ARBA" id="ARBA00008566"/>
    </source>
</evidence>
<evidence type="ECO:0000313" key="10">
    <source>
        <dbReference type="Proteomes" id="UP000192534"/>
    </source>
</evidence>
<evidence type="ECO:0000256" key="1">
    <source>
        <dbReference type="ARBA" id="ARBA00004651"/>
    </source>
</evidence>
<feature type="transmembrane region" description="Helical" evidence="8">
    <location>
        <begin position="160"/>
        <end position="181"/>
    </location>
</feature>
<proteinExistence type="inferred from homology"/>
<dbReference type="Proteomes" id="UP000192534">
    <property type="component" value="Unassembled WGS sequence"/>
</dbReference>
<evidence type="ECO:0000256" key="7">
    <source>
        <dbReference type="ARBA" id="ARBA00023136"/>
    </source>
</evidence>
<dbReference type="PANTHER" id="PTHR31686">
    <property type="match status" value="1"/>
</dbReference>
<accession>A0A1X0IL19</accession>
<gene>
    <name evidence="9" type="ORF">BST42_26385</name>
</gene>
<evidence type="ECO:0000313" key="9">
    <source>
        <dbReference type="EMBL" id="ORB47963.1"/>
    </source>
</evidence>
<dbReference type="EMBL" id="MVIH01000022">
    <property type="protein sequence ID" value="ORB47963.1"/>
    <property type="molecule type" value="Genomic_DNA"/>
</dbReference>
<feature type="transmembrane region" description="Helical" evidence="8">
    <location>
        <begin position="268"/>
        <end position="291"/>
    </location>
</feature>
<protein>
    <submittedName>
        <fullName evidence="9">C4-dicarboxylate ABC transporter</fullName>
    </submittedName>
</protein>
<keyword evidence="10" id="KW-1185">Reference proteome</keyword>
<dbReference type="GO" id="GO:0055085">
    <property type="term" value="P:transmembrane transport"/>
    <property type="evidence" value="ECO:0007669"/>
    <property type="project" value="InterPro"/>
</dbReference>